<organism evidence="1">
    <name type="scientific">hydrothermal vent metagenome</name>
    <dbReference type="NCBI Taxonomy" id="652676"/>
    <lineage>
        <taxon>unclassified sequences</taxon>
        <taxon>metagenomes</taxon>
        <taxon>ecological metagenomes</taxon>
    </lineage>
</organism>
<dbReference type="PANTHER" id="PTHR31240:SF0">
    <property type="entry name" value="MATERNAL EFFECT EMBRYO ARREST 18"/>
    <property type="match status" value="1"/>
</dbReference>
<protein>
    <submittedName>
        <fullName evidence="1">FIG002813: LPPG:FO 2-phospho-L-lactate transferase like, CofD-like</fullName>
    </submittedName>
</protein>
<dbReference type="InterPro" id="IPR038136">
    <property type="entry name" value="CofD-like_dom_sf"/>
</dbReference>
<evidence type="ECO:0000313" key="1">
    <source>
        <dbReference type="EMBL" id="SFV64711.1"/>
    </source>
</evidence>
<dbReference type="InterPro" id="IPR002882">
    <property type="entry name" value="CofD"/>
</dbReference>
<name>A0A1W1CG88_9ZZZZ</name>
<dbReference type="SUPFAM" id="SSF142338">
    <property type="entry name" value="CofD-like"/>
    <property type="match status" value="1"/>
</dbReference>
<dbReference type="GO" id="GO:0043743">
    <property type="term" value="F:LPPG:FO 2-phospho-L-lactate transferase activity"/>
    <property type="evidence" value="ECO:0007669"/>
    <property type="project" value="InterPro"/>
</dbReference>
<dbReference type="EMBL" id="FPHE01000135">
    <property type="protein sequence ID" value="SFV64711.1"/>
    <property type="molecule type" value="Genomic_DNA"/>
</dbReference>
<accession>A0A1W1CG88</accession>
<sequence>MSNFNKKITILSGGSAIKDIMSELLKHTHSITRVVPSTDNGASSKELRDIFKILSVGDIRQSLAISIPHTQSNKQLVKFINWRFPIEEHISIKELEKLLNDKVSVLYQISHSLEIQSSLFGYLRSFLKRSKQTNINLSNGSIGNFILVGAYFEHGDDWNRAIATLERLFGCSSSVLPIYLNNHYHLKAEFSNGTVICGESEITDFGGDRKKDIESLKICKLYHKKFINIEPLVNPKVLESIEKSDTIIFSPGSLFTSILPHLINHELPLALHNNRRAKKIFLVNLAQDSETIGYSAKNIIDKIKQIAQERGYQLSDFITDIIINNHYKQISFLNSQKDKKQYIEMGNLEIYKKEGINIIIKELEDPWKRGEFDPQEVVKVILMV</sequence>
<reference evidence="1" key="1">
    <citation type="submission" date="2016-10" db="EMBL/GenBank/DDBJ databases">
        <authorList>
            <person name="de Groot N.N."/>
        </authorList>
    </citation>
    <scope>NUCLEOTIDE SEQUENCE</scope>
</reference>
<dbReference type="PANTHER" id="PTHR31240">
    <property type="entry name" value="MATERNAL EFFECT EMBRYO ARREST 18"/>
    <property type="match status" value="1"/>
</dbReference>
<dbReference type="Gene3D" id="3.40.50.10680">
    <property type="entry name" value="CofD-like domains"/>
    <property type="match status" value="1"/>
</dbReference>
<proteinExistence type="predicted"/>
<gene>
    <name evidence="1" type="ORF">MNB_SV-12-114</name>
</gene>
<keyword evidence="1" id="KW-0808">Transferase</keyword>
<dbReference type="Pfam" id="PF01933">
    <property type="entry name" value="CofD"/>
    <property type="match status" value="1"/>
</dbReference>
<dbReference type="AlphaFoldDB" id="A0A1W1CG88"/>
<dbReference type="CDD" id="cd07187">
    <property type="entry name" value="YvcK_like"/>
    <property type="match status" value="1"/>
</dbReference>